<dbReference type="GO" id="GO:0051607">
    <property type="term" value="P:defense response to virus"/>
    <property type="evidence" value="ECO:0007669"/>
    <property type="project" value="UniProtKB-KW"/>
</dbReference>
<name>L0GUZ0_9GAMM</name>
<dbReference type="STRING" id="765912.Thimo_0315"/>
<dbReference type="AlphaFoldDB" id="L0GUZ0"/>
<gene>
    <name evidence="6" type="ORF">Thimo_0315</name>
</gene>
<dbReference type="HOGENOM" id="CLU_1668607_0_0_6"/>
<proteinExistence type="inferred from homology"/>
<dbReference type="Gene3D" id="1.10.520.30">
    <property type="entry name" value="AF1862-like domain"/>
    <property type="match status" value="1"/>
</dbReference>
<evidence type="ECO:0000256" key="2">
    <source>
        <dbReference type="ARBA" id="ARBA00006161"/>
    </source>
</evidence>
<comment type="subcellular location">
    <subcellularLocation>
        <location evidence="1">Cytoplasm</location>
    </subcellularLocation>
</comment>
<protein>
    <recommendedName>
        <fullName evidence="5">CRISPR type III-B/RAMP module-associated protein Cmr5</fullName>
    </recommendedName>
</protein>
<dbReference type="InterPro" id="IPR010160">
    <property type="entry name" value="CRISPR-assoc_prot_Cmr5"/>
</dbReference>
<dbReference type="NCBIfam" id="TIGR01881">
    <property type="entry name" value="cas_Cmr5"/>
    <property type="match status" value="1"/>
</dbReference>
<dbReference type="eggNOG" id="COG3337">
    <property type="taxonomic scope" value="Bacteria"/>
</dbReference>
<evidence type="ECO:0000313" key="7">
    <source>
        <dbReference type="Proteomes" id="UP000010816"/>
    </source>
</evidence>
<evidence type="ECO:0000256" key="4">
    <source>
        <dbReference type="ARBA" id="ARBA00023118"/>
    </source>
</evidence>
<organism evidence="6 7">
    <name type="scientific">Thioflavicoccus mobilis 8321</name>
    <dbReference type="NCBI Taxonomy" id="765912"/>
    <lineage>
        <taxon>Bacteria</taxon>
        <taxon>Pseudomonadati</taxon>
        <taxon>Pseudomonadota</taxon>
        <taxon>Gammaproteobacteria</taxon>
        <taxon>Chromatiales</taxon>
        <taxon>Chromatiaceae</taxon>
        <taxon>Thioflavicoccus</taxon>
    </lineage>
</organism>
<dbReference type="InterPro" id="IPR023101">
    <property type="entry name" value="AF1862-like_dom_sf"/>
</dbReference>
<evidence type="ECO:0000256" key="3">
    <source>
        <dbReference type="ARBA" id="ARBA00022490"/>
    </source>
</evidence>
<dbReference type="KEGG" id="tmb:Thimo_0315"/>
<dbReference type="SUPFAM" id="SSF158568">
    <property type="entry name" value="AF1862-like"/>
    <property type="match status" value="1"/>
</dbReference>
<accession>L0GUZ0</accession>
<comment type="similarity">
    <text evidence="2">Belongs to the CRISPR system Cmr5 family.</text>
</comment>
<evidence type="ECO:0000256" key="5">
    <source>
        <dbReference type="ARBA" id="ARBA00030001"/>
    </source>
</evidence>
<reference evidence="6 7" key="1">
    <citation type="submission" date="2011-09" db="EMBL/GenBank/DDBJ databases">
        <title>Complete sequence of chromosome of Thioflavicoccus mobilis 8321.</title>
        <authorList>
            <consortium name="US DOE Joint Genome Institute"/>
            <person name="Lucas S."/>
            <person name="Han J."/>
            <person name="Lapidus A."/>
            <person name="Cheng J.-F."/>
            <person name="Goodwin L."/>
            <person name="Pitluck S."/>
            <person name="Peters L."/>
            <person name="Ovchinnikova G."/>
            <person name="Lu M."/>
            <person name="Detter J.C."/>
            <person name="Han C."/>
            <person name="Tapia R."/>
            <person name="Land M."/>
            <person name="Hauser L."/>
            <person name="Kyrpides N."/>
            <person name="Ivanova N."/>
            <person name="Pagani I."/>
            <person name="Vogl K."/>
            <person name="Liu Z."/>
            <person name="Imhoff J."/>
            <person name="Thiel V."/>
            <person name="Frigaard N.-U."/>
            <person name="Bryant D."/>
            <person name="Woyke T."/>
        </authorList>
    </citation>
    <scope>NUCLEOTIDE SEQUENCE [LARGE SCALE GENOMIC DNA]</scope>
    <source>
        <strain evidence="6 7">8321</strain>
    </source>
</reference>
<keyword evidence="3" id="KW-0963">Cytoplasm</keyword>
<evidence type="ECO:0000256" key="1">
    <source>
        <dbReference type="ARBA" id="ARBA00004496"/>
    </source>
</evidence>
<keyword evidence="7" id="KW-1185">Reference proteome</keyword>
<sequence>MISTSGDGFARREHRLVRLIEQRLQGDDSGLVGNARVRGLPEMVRRHGLLQVVAFLRSKGADAAENGSPGKRGSGDCDQQLLDLLQNALQEDLEAVPRSEKGGVCKLAPADLAHLGEDSPTEYLYLNESAIQVAVWIQRLAAARADLDEARQVCGGDG</sequence>
<evidence type="ECO:0000313" key="6">
    <source>
        <dbReference type="EMBL" id="AGA89185.1"/>
    </source>
</evidence>
<dbReference type="Pfam" id="PF09701">
    <property type="entry name" value="Cas_Cmr5"/>
    <property type="match status" value="1"/>
</dbReference>
<dbReference type="Proteomes" id="UP000010816">
    <property type="component" value="Chromosome"/>
</dbReference>
<keyword evidence="4" id="KW-0051">Antiviral defense</keyword>
<dbReference type="EMBL" id="CP003051">
    <property type="protein sequence ID" value="AGA89185.1"/>
    <property type="molecule type" value="Genomic_DNA"/>
</dbReference>
<dbReference type="RefSeq" id="WP_015279335.1">
    <property type="nucleotide sequence ID" value="NC_019940.1"/>
</dbReference>
<dbReference type="GO" id="GO:0005737">
    <property type="term" value="C:cytoplasm"/>
    <property type="evidence" value="ECO:0007669"/>
    <property type="project" value="UniProtKB-SubCell"/>
</dbReference>